<comment type="pathway">
    <text evidence="2 11">Glycolipid biosynthesis; glycosylphosphatidylinositol-anchor biosynthesis.</text>
</comment>
<comment type="similarity">
    <text evidence="3 11">Belongs to the PIGX family.</text>
</comment>
<keyword evidence="7 11" id="KW-0256">Endoplasmic reticulum</keyword>
<dbReference type="PANTHER" id="PTHR28533:SF1">
    <property type="entry name" value="PROTEIN PBN1"/>
    <property type="match status" value="1"/>
</dbReference>
<gene>
    <name evidence="12" type="ORF">SUNI508_02287</name>
</gene>
<evidence type="ECO:0000256" key="6">
    <source>
        <dbReference type="ARBA" id="ARBA00022692"/>
    </source>
</evidence>
<dbReference type="Pfam" id="PF08320">
    <property type="entry name" value="PIG-X"/>
    <property type="match status" value="1"/>
</dbReference>
<evidence type="ECO:0000256" key="7">
    <source>
        <dbReference type="ARBA" id="ARBA00022824"/>
    </source>
</evidence>
<keyword evidence="8" id="KW-1133">Transmembrane helix</keyword>
<evidence type="ECO:0000256" key="11">
    <source>
        <dbReference type="RuleBase" id="RU366056"/>
    </source>
</evidence>
<name>A0ABR2UHS8_9PEZI</name>
<evidence type="ECO:0000256" key="2">
    <source>
        <dbReference type="ARBA" id="ARBA00004687"/>
    </source>
</evidence>
<evidence type="ECO:0000313" key="13">
    <source>
        <dbReference type="Proteomes" id="UP001408356"/>
    </source>
</evidence>
<keyword evidence="5 11" id="KW-0337">GPI-anchor biosynthesis</keyword>
<evidence type="ECO:0000313" key="12">
    <source>
        <dbReference type="EMBL" id="KAK9414188.1"/>
    </source>
</evidence>
<comment type="subcellular location">
    <subcellularLocation>
        <location evidence="11">Endoplasmic reticulum membrane</location>
        <topology evidence="11">Single-pass membrane protein</topology>
    </subcellularLocation>
    <subcellularLocation>
        <location evidence="1">Endoplasmic reticulum membrane</location>
        <topology evidence="1">Single-pass type III membrane protein</topology>
    </subcellularLocation>
</comment>
<keyword evidence="13" id="KW-1185">Reference proteome</keyword>
<organism evidence="12 13">
    <name type="scientific">Seiridium unicorne</name>
    <dbReference type="NCBI Taxonomy" id="138068"/>
    <lineage>
        <taxon>Eukaryota</taxon>
        <taxon>Fungi</taxon>
        <taxon>Dikarya</taxon>
        <taxon>Ascomycota</taxon>
        <taxon>Pezizomycotina</taxon>
        <taxon>Sordariomycetes</taxon>
        <taxon>Xylariomycetidae</taxon>
        <taxon>Amphisphaeriales</taxon>
        <taxon>Sporocadaceae</taxon>
        <taxon>Seiridium</taxon>
    </lineage>
</organism>
<keyword evidence="10" id="KW-0325">Glycoprotein</keyword>
<evidence type="ECO:0000256" key="8">
    <source>
        <dbReference type="ARBA" id="ARBA00022989"/>
    </source>
</evidence>
<evidence type="ECO:0000256" key="9">
    <source>
        <dbReference type="ARBA" id="ARBA00023136"/>
    </source>
</evidence>
<evidence type="ECO:0000256" key="4">
    <source>
        <dbReference type="ARBA" id="ARBA00020410"/>
    </source>
</evidence>
<comment type="caution">
    <text evidence="12">The sequence shown here is derived from an EMBL/GenBank/DDBJ whole genome shotgun (WGS) entry which is preliminary data.</text>
</comment>
<evidence type="ECO:0000256" key="1">
    <source>
        <dbReference type="ARBA" id="ARBA00004643"/>
    </source>
</evidence>
<dbReference type="InterPro" id="IPR042322">
    <property type="entry name" value="Pbn1"/>
</dbReference>
<keyword evidence="9" id="KW-0472">Membrane</keyword>
<dbReference type="Proteomes" id="UP001408356">
    <property type="component" value="Unassembled WGS sequence"/>
</dbReference>
<dbReference type="EMBL" id="JARVKF010000429">
    <property type="protein sequence ID" value="KAK9414188.1"/>
    <property type="molecule type" value="Genomic_DNA"/>
</dbReference>
<evidence type="ECO:0000256" key="5">
    <source>
        <dbReference type="ARBA" id="ARBA00022502"/>
    </source>
</evidence>
<reference evidence="12 13" key="1">
    <citation type="journal article" date="2024" name="J. Plant Pathol.">
        <title>Sequence and assembly of the genome of Seiridium unicorne, isolate CBS 538.82, causal agent of cypress canker disease.</title>
        <authorList>
            <person name="Scali E."/>
            <person name="Rocca G.D."/>
            <person name="Danti R."/>
            <person name="Garbelotto M."/>
            <person name="Barberini S."/>
            <person name="Baroncelli R."/>
            <person name="Emiliani G."/>
        </authorList>
    </citation>
    <scope>NUCLEOTIDE SEQUENCE [LARGE SCALE GENOMIC DNA]</scope>
    <source>
        <strain evidence="12 13">BM-138-508</strain>
    </source>
</reference>
<protein>
    <recommendedName>
        <fullName evidence="4 11">Protein PBN1</fullName>
    </recommendedName>
</protein>
<dbReference type="SMART" id="SM00780">
    <property type="entry name" value="PIG-X"/>
    <property type="match status" value="1"/>
</dbReference>
<dbReference type="InterPro" id="IPR013233">
    <property type="entry name" value="PIG-X/PBN1"/>
</dbReference>
<evidence type="ECO:0000256" key="3">
    <source>
        <dbReference type="ARBA" id="ARBA00010345"/>
    </source>
</evidence>
<comment type="function">
    <text evidence="11">Required for proper folding and/or the stability of a subset of proteins in the endoplasmic reticulum. Component of glycosylphosphatidylinositol-mannosyltransferase 1 which transfers the first of the 4 mannoses in the GPI-anchor precursors during GPI-anchor biosynthesis. Probably acts by stabilizing the mannosyltransferase GPI14.</text>
</comment>
<sequence length="496" mass="55243">MRQRTTFFHLNEDAIDPLELKIQGRSISGPSIRAVREDKFTFGLDELPSEVREILPNTAELHLRWSSSASHDLIASGPWTSRLPPGLHAFYTPHEAEQASDPICIFLRNTSSFHDCSQSLDRYTRLPNDRFSHSTAFQAYLPIARRDLGGFPVFAADYICPDSDDECNKRIHGLDGVDLLDVSYDTISHVVKITVLWGFEEQPLKITGHPDHRVEIGLLTPNAAEHLEDHDIGVAGLLTVLGEDTKPSPVMFSFPTRHKAAGATFTSDFTSPTSLHPTLQLHISSSKPPVDDTYCSLHAYFTLPNSIFADKYQLEDPLFLSSKNLTALRFITHPVDLEAPDYVLKSWGSSVLLELKPSAEDGDFTAEIPLHLRYKKPNHGGEESLKVPYPAVFWACAAEEGTKFPNNPFDRVNLGYDGLFGPRTLFWHLDPAPQTDNLMLTASVPVLDLNKTQWVGTSTGAAVLIGFAFVTWKLMTVFLRSGHGLHSKVNTEKKSQ</sequence>
<dbReference type="PANTHER" id="PTHR28533">
    <property type="entry name" value="PROTEIN PBN1"/>
    <property type="match status" value="1"/>
</dbReference>
<evidence type="ECO:0000256" key="10">
    <source>
        <dbReference type="ARBA" id="ARBA00023180"/>
    </source>
</evidence>
<proteinExistence type="inferred from homology"/>
<keyword evidence="6" id="KW-0812">Transmembrane</keyword>
<accession>A0ABR2UHS8</accession>